<name>A0A2H5BH03_9CAUD</name>
<sequence>MWKILIFNVTVGLICACAWNYSEKGNFGLDWSFIQPEIQNIENSIADMCDM</sequence>
<dbReference type="EMBL" id="MG649967">
    <property type="protein sequence ID" value="AUG85272.1"/>
    <property type="molecule type" value="Genomic_DNA"/>
</dbReference>
<keyword evidence="2" id="KW-1185">Reference proteome</keyword>
<protein>
    <submittedName>
        <fullName evidence="1">Uncharacterized protein</fullName>
    </submittedName>
</protein>
<organism evidence="1 2">
    <name type="scientific">Vibrio phage Thalassa</name>
    <dbReference type="NCBI Taxonomy" id="2570301"/>
    <lineage>
        <taxon>Viruses</taxon>
        <taxon>Duplodnaviria</taxon>
        <taxon>Heunggongvirae</taxon>
        <taxon>Uroviricota</taxon>
        <taxon>Caudoviricetes</taxon>
        <taxon>Demerecviridae</taxon>
        <taxon>Ermolyevavirinae</taxon>
        <taxon>Thalassavirus</taxon>
        <taxon>Thalassavirus thalassa</taxon>
    </lineage>
</organism>
<accession>A0A2H5BH03</accession>
<proteinExistence type="predicted"/>
<evidence type="ECO:0000313" key="1">
    <source>
        <dbReference type="EMBL" id="AUG85272.1"/>
    </source>
</evidence>
<dbReference type="Proteomes" id="UP000240962">
    <property type="component" value="Segment"/>
</dbReference>
<evidence type="ECO:0000313" key="2">
    <source>
        <dbReference type="Proteomes" id="UP000240962"/>
    </source>
</evidence>
<gene>
    <name evidence="1" type="ORF">THALASSA_70</name>
</gene>
<reference evidence="2" key="1">
    <citation type="submission" date="2017-12" db="EMBL/GenBank/DDBJ databases">
        <authorList>
            <person name="Page C.L."/>
            <person name="McFadden E.F."/>
            <person name="Syed A.X."/>
            <person name="Lafty E.M."/>
            <person name="Hyatt D.A."/>
            <person name="Farronato D.M."/>
            <person name="Dong S.Z."/>
            <person name="Apostolopoulos E.L."/>
            <person name="Broussard G.W."/>
        </authorList>
    </citation>
    <scope>NUCLEOTIDE SEQUENCE [LARGE SCALE GENOMIC DNA]</scope>
</reference>
<dbReference type="PROSITE" id="PS51257">
    <property type="entry name" value="PROKAR_LIPOPROTEIN"/>
    <property type="match status" value="1"/>
</dbReference>